<evidence type="ECO:0000313" key="5">
    <source>
        <dbReference type="Proteomes" id="UP000095463"/>
    </source>
</evidence>
<dbReference type="InterPro" id="IPR029063">
    <property type="entry name" value="SAM-dependent_MTases_sf"/>
</dbReference>
<dbReference type="SUPFAM" id="SSF53335">
    <property type="entry name" value="S-adenosyl-L-methionine-dependent methyltransferases"/>
    <property type="match status" value="1"/>
</dbReference>
<feature type="domain" description="Polysaccharide biosynthesis protein CapD-like" evidence="3">
    <location>
        <begin position="291"/>
        <end position="577"/>
    </location>
</feature>
<feature type="transmembrane region" description="Helical" evidence="2">
    <location>
        <begin position="84"/>
        <end position="106"/>
    </location>
</feature>
<accession>A0A1E5XXM4</accession>
<dbReference type="PANTHER" id="PTHR43318:SF1">
    <property type="entry name" value="POLYSACCHARIDE BIOSYNTHESIS PROTEIN EPSC-RELATED"/>
    <property type="match status" value="1"/>
</dbReference>
<dbReference type="PANTHER" id="PTHR43318">
    <property type="entry name" value="UDP-N-ACETYLGLUCOSAMINE 4,6-DEHYDRATASE"/>
    <property type="match status" value="1"/>
</dbReference>
<dbReference type="Pfam" id="PF13727">
    <property type="entry name" value="CoA_binding_3"/>
    <property type="match status" value="1"/>
</dbReference>
<feature type="transmembrane region" description="Helical" evidence="2">
    <location>
        <begin position="118"/>
        <end position="137"/>
    </location>
</feature>
<dbReference type="CDD" id="cd05237">
    <property type="entry name" value="UDP_invert_4-6DH_SDR_e"/>
    <property type="match status" value="1"/>
</dbReference>
<dbReference type="Gene3D" id="3.40.50.720">
    <property type="entry name" value="NAD(P)-binding Rossmann-like Domain"/>
    <property type="match status" value="2"/>
</dbReference>
<protein>
    <submittedName>
        <fullName evidence="4">Capsular biosynthesis protein</fullName>
    </submittedName>
</protein>
<gene>
    <name evidence="4" type="ORF">VW23_000555</name>
</gene>
<comment type="similarity">
    <text evidence="1">Belongs to the polysaccharide synthase family.</text>
</comment>
<sequence length="617" mass="67210">MTLNKVRDGLSGLPRRWKQAILIGFDMLALLGVLWLSFAIRLGGTFTPTMSHILLMLLAPILAVPVFVRMGLYRAVIRYLPERALWTIIQAMMLATLLWVFALFLAEATRLATFPRTVPLFYFIFGTVVVAGSRFLAKALLWLPERNLGHGGGVVIYGAGSAGTQLAEALRAHRASYVVAFVDDDQSLWGRDVAGVRVDPPTRLEELIRNRGVSEVILSIPSADATRRAQIVTELSHHPIKIRALPAIADLVSGKYLISQLREIDIDDLLGRFAVPADPELMSEILGGRVILVTGAGGSIGSELTRLIVQHAPKKLVLLEANEFALYEIDRHLRTLAEVEIVPVLGSIADAALVRRTLNGQGVEVIFHAAAHKHVPLVEANALEGVRNNVLGTRILVEAAVAAGVKRFVLISSDKAVRPSSVMGATKRWAELIVRHYGKGSGMRYCSVRFGNVLGSNGSVVPLFREQIAAGGPVTLTDSRMTRYFMSIHEAAELIVQAGAMAEGGDIFLLEMGEPVRIRDLAENMIRLAGLSVKSDDNPKGDIAIHETGARPGEKLSEELFFDPANALRTTQPKILRSPPSARRTSDLVPALAALDAALDAEDETELRRVLFDYVKV</sequence>
<dbReference type="Pfam" id="PF02719">
    <property type="entry name" value="Polysacc_synt_2"/>
    <property type="match status" value="1"/>
</dbReference>
<evidence type="ECO:0000256" key="2">
    <source>
        <dbReference type="SAM" id="Phobius"/>
    </source>
</evidence>
<dbReference type="EMBL" id="LAJE02000002">
    <property type="protein sequence ID" value="OEO33309.1"/>
    <property type="molecule type" value="Genomic_DNA"/>
</dbReference>
<dbReference type="Proteomes" id="UP000095463">
    <property type="component" value="Unassembled WGS sequence"/>
</dbReference>
<dbReference type="InterPro" id="IPR003869">
    <property type="entry name" value="Polysac_CapD-like"/>
</dbReference>
<proteinExistence type="inferred from homology"/>
<dbReference type="SUPFAM" id="SSF51735">
    <property type="entry name" value="NAD(P)-binding Rossmann-fold domains"/>
    <property type="match status" value="1"/>
</dbReference>
<dbReference type="RefSeq" id="WP_069907572.1">
    <property type="nucleotide sequence ID" value="NZ_LAJE02000002.1"/>
</dbReference>
<dbReference type="OrthoDB" id="9803111at2"/>
<evidence type="ECO:0000256" key="1">
    <source>
        <dbReference type="ARBA" id="ARBA00007430"/>
    </source>
</evidence>
<evidence type="ECO:0000259" key="3">
    <source>
        <dbReference type="Pfam" id="PF02719"/>
    </source>
</evidence>
<comment type="caution">
    <text evidence="4">The sequence shown here is derived from an EMBL/GenBank/DDBJ whole genome shotgun (WGS) entry which is preliminary data.</text>
</comment>
<keyword evidence="5" id="KW-1185">Reference proteome</keyword>
<evidence type="ECO:0000313" key="4">
    <source>
        <dbReference type="EMBL" id="OEO33309.1"/>
    </source>
</evidence>
<keyword evidence="2" id="KW-0472">Membrane</keyword>
<reference evidence="4 5" key="1">
    <citation type="journal article" date="2015" name="Genome Announc.">
        <title>Genome Assemblies of Three Soil-Associated Devosia species: D. insulae, D. limi, and D. soli.</title>
        <authorList>
            <person name="Hassan Y.I."/>
            <person name="Lepp D."/>
            <person name="Zhou T."/>
        </authorList>
    </citation>
    <scope>NUCLEOTIDE SEQUENCE [LARGE SCALE GENOMIC DNA]</scope>
    <source>
        <strain evidence="4 5">DS-56</strain>
    </source>
</reference>
<keyword evidence="2" id="KW-1133">Transmembrane helix</keyword>
<organism evidence="4 5">
    <name type="scientific">Devosia insulae DS-56</name>
    <dbReference type="NCBI Taxonomy" id="1116389"/>
    <lineage>
        <taxon>Bacteria</taxon>
        <taxon>Pseudomonadati</taxon>
        <taxon>Pseudomonadota</taxon>
        <taxon>Alphaproteobacteria</taxon>
        <taxon>Hyphomicrobiales</taxon>
        <taxon>Devosiaceae</taxon>
        <taxon>Devosia</taxon>
    </lineage>
</organism>
<dbReference type="InterPro" id="IPR051203">
    <property type="entry name" value="Polysaccharide_Synthase-Rel"/>
</dbReference>
<dbReference type="InterPro" id="IPR036291">
    <property type="entry name" value="NAD(P)-bd_dom_sf"/>
</dbReference>
<feature type="transmembrane region" description="Helical" evidence="2">
    <location>
        <begin position="20"/>
        <end position="40"/>
    </location>
</feature>
<keyword evidence="2" id="KW-0812">Transmembrane</keyword>
<dbReference type="AlphaFoldDB" id="A0A1E5XXM4"/>
<name>A0A1E5XXM4_9HYPH</name>
<feature type="transmembrane region" description="Helical" evidence="2">
    <location>
        <begin position="52"/>
        <end position="72"/>
    </location>
</feature>